<dbReference type="InterPro" id="IPR048279">
    <property type="entry name" value="MdtK-like"/>
</dbReference>
<evidence type="ECO:0000256" key="7">
    <source>
        <dbReference type="SAM" id="Phobius"/>
    </source>
</evidence>
<organism evidence="8">
    <name type="scientific">uncultured organism</name>
    <dbReference type="NCBI Taxonomy" id="155900"/>
    <lineage>
        <taxon>unclassified sequences</taxon>
        <taxon>environmental samples</taxon>
    </lineage>
</organism>
<evidence type="ECO:0000256" key="4">
    <source>
        <dbReference type="ARBA" id="ARBA00022692"/>
    </source>
</evidence>
<accession>A0A5B8R8Q4</accession>
<evidence type="ECO:0000256" key="3">
    <source>
        <dbReference type="ARBA" id="ARBA00022475"/>
    </source>
</evidence>
<dbReference type="PANTHER" id="PTHR43549:SF3">
    <property type="entry name" value="MULTIDRUG RESISTANCE PROTEIN YPNP-RELATED"/>
    <property type="match status" value="1"/>
</dbReference>
<feature type="transmembrane region" description="Helical" evidence="7">
    <location>
        <begin position="352"/>
        <end position="371"/>
    </location>
</feature>
<dbReference type="PIRSF" id="PIRSF006603">
    <property type="entry name" value="DinF"/>
    <property type="match status" value="1"/>
</dbReference>
<feature type="transmembrane region" description="Helical" evidence="7">
    <location>
        <begin position="60"/>
        <end position="80"/>
    </location>
</feature>
<keyword evidence="2" id="KW-0813">Transport</keyword>
<dbReference type="InterPro" id="IPR002528">
    <property type="entry name" value="MATE_fam"/>
</dbReference>
<feature type="transmembrane region" description="Helical" evidence="7">
    <location>
        <begin position="192"/>
        <end position="212"/>
    </location>
</feature>
<feature type="transmembrane region" description="Helical" evidence="7">
    <location>
        <begin position="92"/>
        <end position="114"/>
    </location>
</feature>
<keyword evidence="5 7" id="KW-1133">Transmembrane helix</keyword>
<feature type="transmembrane region" description="Helical" evidence="7">
    <location>
        <begin position="167"/>
        <end position="186"/>
    </location>
</feature>
<keyword evidence="3" id="KW-1003">Cell membrane</keyword>
<evidence type="ECO:0000256" key="1">
    <source>
        <dbReference type="ARBA" id="ARBA00004651"/>
    </source>
</evidence>
<protein>
    <submittedName>
        <fullName evidence="8">Multidrug export protein MepA</fullName>
    </submittedName>
</protein>
<feature type="transmembrane region" description="Helical" evidence="7">
    <location>
        <begin position="383"/>
        <end position="403"/>
    </location>
</feature>
<feature type="transmembrane region" description="Helical" evidence="7">
    <location>
        <begin position="20"/>
        <end position="40"/>
    </location>
</feature>
<dbReference type="PANTHER" id="PTHR43549">
    <property type="entry name" value="MULTIDRUG RESISTANCE PROTEIN YPNP-RELATED"/>
    <property type="match status" value="1"/>
</dbReference>
<dbReference type="GO" id="GO:0005886">
    <property type="term" value="C:plasma membrane"/>
    <property type="evidence" value="ECO:0007669"/>
    <property type="project" value="UniProtKB-SubCell"/>
</dbReference>
<dbReference type="Pfam" id="PF01554">
    <property type="entry name" value="MatE"/>
    <property type="match status" value="2"/>
</dbReference>
<evidence type="ECO:0000256" key="2">
    <source>
        <dbReference type="ARBA" id="ARBA00022448"/>
    </source>
</evidence>
<sequence length="445" mass="46941">MTPEELHRTGLGRGLFQMTWPMLFGVLSLLGFQLVDSAFIGQLGGRPLAALGFTIPFMQLVIGTQVGIGIATTALVSRALGGGEPERAQRLCGLVVMTGSAIVLALVVILWFLRSWAVSLLGAEPSLLPLIARYWAPWLASAWMGAFLYFGYSVLRAHGNTRLPGLWMVLTSLINLVLDPLFIFVFDWGLPGAAWATLTAFGVGALAVYPALARRQCLRLDVRVLGVLRALGGIAAISGPAMLSQLMPPLSAMLATRVIAGFGVDAVGAWGLGTRMEFFSIVVVLALTMSLPPLVGRLRGAGDIVTIRRLVRLAVGFVLAWQLLLALIWFLASTPLAGVLSADPAVADRLAAYLRLVPWSFGALGVTMIMVSVNNALGLPLRAMITSALRLFACYLPALWVGAQLVGLTGAFAGALAGNLAAGATAVTLYRAGMARLRGPEPASA</sequence>
<dbReference type="EMBL" id="MN079103">
    <property type="protein sequence ID" value="QEA05519.1"/>
    <property type="molecule type" value="Genomic_DNA"/>
</dbReference>
<feature type="transmembrane region" description="Helical" evidence="7">
    <location>
        <begin position="278"/>
        <end position="298"/>
    </location>
</feature>
<evidence type="ECO:0000256" key="6">
    <source>
        <dbReference type="ARBA" id="ARBA00023136"/>
    </source>
</evidence>
<dbReference type="GO" id="GO:0015297">
    <property type="term" value="F:antiporter activity"/>
    <property type="evidence" value="ECO:0007669"/>
    <property type="project" value="InterPro"/>
</dbReference>
<feature type="transmembrane region" description="Helical" evidence="7">
    <location>
        <begin position="134"/>
        <end position="155"/>
    </location>
</feature>
<comment type="subcellular location">
    <subcellularLocation>
        <location evidence="1">Cell membrane</location>
        <topology evidence="1">Multi-pass membrane protein</topology>
    </subcellularLocation>
</comment>
<proteinExistence type="predicted"/>
<feature type="transmembrane region" description="Helical" evidence="7">
    <location>
        <begin position="310"/>
        <end position="332"/>
    </location>
</feature>
<feature type="transmembrane region" description="Helical" evidence="7">
    <location>
        <begin position="224"/>
        <end position="243"/>
    </location>
</feature>
<gene>
    <name evidence="8" type="primary">mepA</name>
    <name evidence="8" type="ORF">KBTEX_01842</name>
</gene>
<keyword evidence="6 7" id="KW-0472">Membrane</keyword>
<evidence type="ECO:0000313" key="8">
    <source>
        <dbReference type="EMBL" id="QEA05519.1"/>
    </source>
</evidence>
<reference evidence="8" key="1">
    <citation type="submission" date="2019-06" db="EMBL/GenBank/DDBJ databases">
        <authorList>
            <person name="Murdoch R.W."/>
            <person name="Fathepure B."/>
        </authorList>
    </citation>
    <scope>NUCLEOTIDE SEQUENCE</scope>
</reference>
<dbReference type="InterPro" id="IPR052031">
    <property type="entry name" value="Membrane_Transporter-Flippase"/>
</dbReference>
<name>A0A5B8R8Q4_9ZZZZ</name>
<keyword evidence="4 7" id="KW-0812">Transmembrane</keyword>
<dbReference type="AlphaFoldDB" id="A0A5B8R8Q4"/>
<evidence type="ECO:0000256" key="5">
    <source>
        <dbReference type="ARBA" id="ARBA00022989"/>
    </source>
</evidence>
<dbReference type="GO" id="GO:0042910">
    <property type="term" value="F:xenobiotic transmembrane transporter activity"/>
    <property type="evidence" value="ECO:0007669"/>
    <property type="project" value="InterPro"/>
</dbReference>